<comment type="caution">
    <text evidence="1">The sequence shown here is derived from an EMBL/GenBank/DDBJ whole genome shotgun (WGS) entry which is preliminary data.</text>
</comment>
<proteinExistence type="predicted"/>
<sequence length="501" mass="57104">MDLVFESFMANGDQTLTILNTNCYLIMAISLGLQIDIWDLYAPSNKCAVPHFSYGVCSLGDSDALQVAINLFHQRLQLSIREAKASPWVLKSILSALVHLDPFQTVGTRELVFLWITEILNSEYPEDERCEMASRVVKPLGKHFGSKYPTVERAWVPPLLRFFSLSERFDTPDVPPYPRFTALRILSVGPVYTNFDATFLPALASTLLPTHPLQSRSPALKVFCRFIPGWFSPQIENVLDEDLDKLVQAVGDSFVSTPDIPLQDGKPKGTVDYDPIMTAVVLIEFASSDLWRNHLHRLNFVSYGEIVSTEEGRRAALQSMLKTADNLWRELLCTPTKIIMAIRRLEELQCLNTAEIVILWAWTIGVIEPMDHDGWRLIGNETFRFYQTHGTGRLTALKRHAIDNSKATEYYHLGFLWQKRGYRGPCRVKSAQRHDTNEETDRIDLRVSRVCQLRRLYNLFGYDPMTWEEVVAVEEMGEEMDVSSGRSITPVPFIDSACDYP</sequence>
<gene>
    <name evidence="1" type="ORF">BDM02DRAFT_1366837</name>
</gene>
<evidence type="ECO:0000313" key="1">
    <source>
        <dbReference type="EMBL" id="KAF9643702.1"/>
    </source>
</evidence>
<dbReference type="EMBL" id="MU118194">
    <property type="protein sequence ID" value="KAF9643702.1"/>
    <property type="molecule type" value="Genomic_DNA"/>
</dbReference>
<reference evidence="1" key="2">
    <citation type="journal article" date="2020" name="Nat. Commun.">
        <title>Large-scale genome sequencing of mycorrhizal fungi provides insights into the early evolution of symbiotic traits.</title>
        <authorList>
            <person name="Miyauchi S."/>
            <person name="Kiss E."/>
            <person name="Kuo A."/>
            <person name="Drula E."/>
            <person name="Kohler A."/>
            <person name="Sanchez-Garcia M."/>
            <person name="Morin E."/>
            <person name="Andreopoulos B."/>
            <person name="Barry K.W."/>
            <person name="Bonito G."/>
            <person name="Buee M."/>
            <person name="Carver A."/>
            <person name="Chen C."/>
            <person name="Cichocki N."/>
            <person name="Clum A."/>
            <person name="Culley D."/>
            <person name="Crous P.W."/>
            <person name="Fauchery L."/>
            <person name="Girlanda M."/>
            <person name="Hayes R.D."/>
            <person name="Keri Z."/>
            <person name="LaButti K."/>
            <person name="Lipzen A."/>
            <person name="Lombard V."/>
            <person name="Magnuson J."/>
            <person name="Maillard F."/>
            <person name="Murat C."/>
            <person name="Nolan M."/>
            <person name="Ohm R.A."/>
            <person name="Pangilinan J."/>
            <person name="Pereira M.F."/>
            <person name="Perotto S."/>
            <person name="Peter M."/>
            <person name="Pfister S."/>
            <person name="Riley R."/>
            <person name="Sitrit Y."/>
            <person name="Stielow J.B."/>
            <person name="Szollosi G."/>
            <person name="Zifcakova L."/>
            <person name="Stursova M."/>
            <person name="Spatafora J.W."/>
            <person name="Tedersoo L."/>
            <person name="Vaario L.M."/>
            <person name="Yamada A."/>
            <person name="Yan M."/>
            <person name="Wang P."/>
            <person name="Xu J."/>
            <person name="Bruns T."/>
            <person name="Baldrian P."/>
            <person name="Vilgalys R."/>
            <person name="Dunand C."/>
            <person name="Henrissat B."/>
            <person name="Grigoriev I.V."/>
            <person name="Hibbett D."/>
            <person name="Nagy L.G."/>
            <person name="Martin F.M."/>
        </authorList>
    </citation>
    <scope>NUCLEOTIDE SEQUENCE</scope>
    <source>
        <strain evidence="1">P2</strain>
    </source>
</reference>
<accession>A0ACB6Z2I5</accession>
<dbReference type="Proteomes" id="UP000886501">
    <property type="component" value="Unassembled WGS sequence"/>
</dbReference>
<name>A0ACB6Z2I5_THEGA</name>
<reference evidence="1" key="1">
    <citation type="submission" date="2019-10" db="EMBL/GenBank/DDBJ databases">
        <authorList>
            <consortium name="DOE Joint Genome Institute"/>
            <person name="Kuo A."/>
            <person name="Miyauchi S."/>
            <person name="Kiss E."/>
            <person name="Drula E."/>
            <person name="Kohler A."/>
            <person name="Sanchez-Garcia M."/>
            <person name="Andreopoulos B."/>
            <person name="Barry K.W."/>
            <person name="Bonito G."/>
            <person name="Buee M."/>
            <person name="Carver A."/>
            <person name="Chen C."/>
            <person name="Cichocki N."/>
            <person name="Clum A."/>
            <person name="Culley D."/>
            <person name="Crous P.W."/>
            <person name="Fauchery L."/>
            <person name="Girlanda M."/>
            <person name="Hayes R."/>
            <person name="Keri Z."/>
            <person name="Labutti K."/>
            <person name="Lipzen A."/>
            <person name="Lombard V."/>
            <person name="Magnuson J."/>
            <person name="Maillard F."/>
            <person name="Morin E."/>
            <person name="Murat C."/>
            <person name="Nolan M."/>
            <person name="Ohm R."/>
            <person name="Pangilinan J."/>
            <person name="Pereira M."/>
            <person name="Perotto S."/>
            <person name="Peter M."/>
            <person name="Riley R."/>
            <person name="Sitrit Y."/>
            <person name="Stielow B."/>
            <person name="Szollosi G."/>
            <person name="Zifcakova L."/>
            <person name="Stursova M."/>
            <person name="Spatafora J.W."/>
            <person name="Tedersoo L."/>
            <person name="Vaario L.-M."/>
            <person name="Yamada A."/>
            <person name="Yan M."/>
            <person name="Wang P."/>
            <person name="Xu J."/>
            <person name="Bruns T."/>
            <person name="Baldrian P."/>
            <person name="Vilgalys R."/>
            <person name="Henrissat B."/>
            <person name="Grigoriev I.V."/>
            <person name="Hibbett D."/>
            <person name="Nagy L.G."/>
            <person name="Martin F.M."/>
        </authorList>
    </citation>
    <scope>NUCLEOTIDE SEQUENCE</scope>
    <source>
        <strain evidence="1">P2</strain>
    </source>
</reference>
<organism evidence="1 2">
    <name type="scientific">Thelephora ganbajun</name>
    <name type="common">Ganba fungus</name>
    <dbReference type="NCBI Taxonomy" id="370292"/>
    <lineage>
        <taxon>Eukaryota</taxon>
        <taxon>Fungi</taxon>
        <taxon>Dikarya</taxon>
        <taxon>Basidiomycota</taxon>
        <taxon>Agaricomycotina</taxon>
        <taxon>Agaricomycetes</taxon>
        <taxon>Thelephorales</taxon>
        <taxon>Thelephoraceae</taxon>
        <taxon>Thelephora</taxon>
    </lineage>
</organism>
<protein>
    <submittedName>
        <fullName evidence="1">Uncharacterized protein</fullName>
    </submittedName>
</protein>
<keyword evidence="2" id="KW-1185">Reference proteome</keyword>
<evidence type="ECO:0000313" key="2">
    <source>
        <dbReference type="Proteomes" id="UP000886501"/>
    </source>
</evidence>